<accession>A0A6C0DP39</accession>
<dbReference type="EMBL" id="MN739648">
    <property type="protein sequence ID" value="QHT18092.1"/>
    <property type="molecule type" value="Genomic_DNA"/>
</dbReference>
<name>A0A6C0DP39_9ZZZZ</name>
<protein>
    <submittedName>
        <fullName evidence="1">Uncharacterized protein</fullName>
    </submittedName>
</protein>
<reference evidence="1" key="1">
    <citation type="journal article" date="2020" name="Nature">
        <title>Giant virus diversity and host interactions through global metagenomics.</title>
        <authorList>
            <person name="Schulz F."/>
            <person name="Roux S."/>
            <person name="Paez-Espino D."/>
            <person name="Jungbluth S."/>
            <person name="Walsh D.A."/>
            <person name="Denef V.J."/>
            <person name="McMahon K.D."/>
            <person name="Konstantinidis K.T."/>
            <person name="Eloe-Fadrosh E.A."/>
            <person name="Kyrpides N.C."/>
            <person name="Woyke T."/>
        </authorList>
    </citation>
    <scope>NUCLEOTIDE SEQUENCE</scope>
    <source>
        <strain evidence="1">GVMAG-M-3300023174-3</strain>
    </source>
</reference>
<evidence type="ECO:0000313" key="1">
    <source>
        <dbReference type="EMBL" id="QHT18092.1"/>
    </source>
</evidence>
<sequence>MSSKRELRAVLLSKFMSWIKPKDDLAKKEGHDVSYEENAMLEGEITPDEMKEIEPEDADYVVGSTSYLDDDPLAQEFETKIDTPFTVHFCFYKIVDDLATPFLEFYMEKNDGVYGFPKTTITPPSVLEPIVEVDETNAKNTEEFHSSDGLDIYELCTPFLTNYILTPTRESYKGFLEIDENTFVVVWNCTNLEFNLENQDGLFVILDEILHKDKLLGEPIDAQVGNLFRQHEYMKFILDKDGHPVRIPICMYQVEKDGVDYENSVYEEGVNWKTEESGFDSQLDHPIFGNIYLFSTDLLETNTSQNVKRFAGFTQDVLYIMNKNFALEENLVANKEDFRDFTGVSFYENGVECMAFYTNGVFMEL</sequence>
<organism evidence="1">
    <name type="scientific">viral metagenome</name>
    <dbReference type="NCBI Taxonomy" id="1070528"/>
    <lineage>
        <taxon>unclassified sequences</taxon>
        <taxon>metagenomes</taxon>
        <taxon>organismal metagenomes</taxon>
    </lineage>
</organism>
<proteinExistence type="predicted"/>
<dbReference type="AlphaFoldDB" id="A0A6C0DP39"/>